<proteinExistence type="predicted"/>
<evidence type="ECO:0000259" key="1">
    <source>
        <dbReference type="PROSITE" id="PS51390"/>
    </source>
</evidence>
<sequence>MVSCERRASGSVKQNLLLGFVDTCRPAHRRMNSNEILSGNLPGMHTGIKICKKQPSINLCIHHCSYFQKCEANNICCSAFCGNVCMSIL</sequence>
<keyword evidence="2" id="KW-1185">Reference proteome</keyword>
<dbReference type="GO" id="GO:0030414">
    <property type="term" value="F:peptidase inhibitor activity"/>
    <property type="evidence" value="ECO:0007669"/>
    <property type="project" value="InterPro"/>
</dbReference>
<dbReference type="RefSeq" id="XP_032119590.1">
    <property type="nucleotide sequence ID" value="XM_032263699.1"/>
</dbReference>
<dbReference type="AlphaFoldDB" id="A0A6J3GP69"/>
<dbReference type="InterPro" id="IPR008197">
    <property type="entry name" value="WAP_dom"/>
</dbReference>
<accession>A0A6J3GP69</accession>
<dbReference type="CTD" id="280664"/>
<dbReference type="Proteomes" id="UP000504640">
    <property type="component" value="Unplaced"/>
</dbReference>
<gene>
    <name evidence="3" type="primary">WFDC10B</name>
</gene>
<dbReference type="PROSITE" id="PS51390">
    <property type="entry name" value="WAP"/>
    <property type="match status" value="1"/>
</dbReference>
<organism evidence="2 3">
    <name type="scientific">Sapajus apella</name>
    <name type="common">Brown-capped capuchin</name>
    <name type="synonym">Cebus apella</name>
    <dbReference type="NCBI Taxonomy" id="9515"/>
    <lineage>
        <taxon>Eukaryota</taxon>
        <taxon>Metazoa</taxon>
        <taxon>Chordata</taxon>
        <taxon>Craniata</taxon>
        <taxon>Vertebrata</taxon>
        <taxon>Euteleostomi</taxon>
        <taxon>Mammalia</taxon>
        <taxon>Eutheria</taxon>
        <taxon>Euarchontoglires</taxon>
        <taxon>Primates</taxon>
        <taxon>Haplorrhini</taxon>
        <taxon>Platyrrhini</taxon>
        <taxon>Cebidae</taxon>
        <taxon>Cebinae</taxon>
        <taxon>Sapajus</taxon>
    </lineage>
</organism>
<dbReference type="GeneID" id="116540263"/>
<evidence type="ECO:0000313" key="3">
    <source>
        <dbReference type="RefSeq" id="XP_032119590.1"/>
    </source>
</evidence>
<feature type="domain" description="WAP" evidence="1">
    <location>
        <begin position="42"/>
        <end position="89"/>
    </location>
</feature>
<protein>
    <submittedName>
        <fullName evidence="3">LOW QUALITY PROTEIN: protein WFDC10B</fullName>
    </submittedName>
</protein>
<name>A0A6J3GP69_SAPAP</name>
<dbReference type="GO" id="GO:0005576">
    <property type="term" value="C:extracellular region"/>
    <property type="evidence" value="ECO:0007669"/>
    <property type="project" value="InterPro"/>
</dbReference>
<reference evidence="3" key="1">
    <citation type="submission" date="2025-08" db="UniProtKB">
        <authorList>
            <consortium name="RefSeq"/>
        </authorList>
    </citation>
    <scope>IDENTIFICATION</scope>
    <source>
        <tissue evidence="3">Blood</tissue>
    </source>
</reference>
<evidence type="ECO:0000313" key="2">
    <source>
        <dbReference type="Proteomes" id="UP000504640"/>
    </source>
</evidence>